<name>A0ACB5TA32_AMBMO</name>
<proteinExistence type="predicted"/>
<organism evidence="1 2">
    <name type="scientific">Ambrosiozyma monospora</name>
    <name type="common">Yeast</name>
    <name type="synonym">Endomycopsis monosporus</name>
    <dbReference type="NCBI Taxonomy" id="43982"/>
    <lineage>
        <taxon>Eukaryota</taxon>
        <taxon>Fungi</taxon>
        <taxon>Dikarya</taxon>
        <taxon>Ascomycota</taxon>
        <taxon>Saccharomycotina</taxon>
        <taxon>Pichiomycetes</taxon>
        <taxon>Pichiales</taxon>
        <taxon>Pichiaceae</taxon>
        <taxon>Ambrosiozyma</taxon>
    </lineage>
</organism>
<sequence>MQPYHFSTTNQVSNIGEVIGTIAGCLNIITEWLGDFKTGYCSTNFYLNKDFCCFGEAEETCSAWQTWTEFGLFKYVAFVAFSVLFGFVAAVLCKFYAPTAAGSGISEVKIIVSGFILQSGFLGWWTLFIKAIGLPLVIASGLSVGKEGPSVHYAACVGNVIPKFFKRFDRSYVNQSQFLTAAASAGVAVAFGSPIGGVLFGLEDITSTFKLSTLWKSYYCALVATGILSLINPFRTGQIVIFEVKYESDWKYSEIPFFIILGIFGGVYGILVSKFNIKAVAFRQKYLSNSGIKEVVFLCLFTSMIGYFNEFIRLDMTEGMEVLFHECGEGYDHGLCKADGSSKVAFFFSLIYATIMRMFLVVISYGAKVPCGIFVPSMAAGATFGRAIGILAELMFPCKEGSDQCIISGTYAFLGAASALSGITHLTVAVVVIMFELTGAIRYIIPTMICVGVTKMINDNFSNGCGGIADQMIKFNGMPFIDVKEDHDFEDATVEEAMTDTVVALPYIGLVAQDIETLLARSKFSVFPVIYHSENPIVLGYVLRTDLLAYMNKMKKERVGGVKPDDGIRFVTDNKLVLLVEDHILNSLTNSQILEGSPDILFEPVVKFQFFRVSVNASLNSVLQTFIKLGPLVLTPFAPWKYLCVG</sequence>
<protein>
    <submittedName>
        <fullName evidence="1">Unnamed protein product</fullName>
    </submittedName>
</protein>
<comment type="caution">
    <text evidence="1">The sequence shown here is derived from an EMBL/GenBank/DDBJ whole genome shotgun (WGS) entry which is preliminary data.</text>
</comment>
<dbReference type="EMBL" id="BSXS01005301">
    <property type="protein sequence ID" value="GME84164.1"/>
    <property type="molecule type" value="Genomic_DNA"/>
</dbReference>
<gene>
    <name evidence="1" type="ORF">Amon02_000665200</name>
</gene>
<dbReference type="Proteomes" id="UP001165064">
    <property type="component" value="Unassembled WGS sequence"/>
</dbReference>
<reference evidence="1" key="1">
    <citation type="submission" date="2023-04" db="EMBL/GenBank/DDBJ databases">
        <title>Ambrosiozyma monospora NBRC 10751.</title>
        <authorList>
            <person name="Ichikawa N."/>
            <person name="Sato H."/>
            <person name="Tonouchi N."/>
        </authorList>
    </citation>
    <scope>NUCLEOTIDE SEQUENCE</scope>
    <source>
        <strain evidence="1">NBRC 10751</strain>
    </source>
</reference>
<keyword evidence="2" id="KW-1185">Reference proteome</keyword>
<accession>A0ACB5TA32</accession>
<evidence type="ECO:0000313" key="1">
    <source>
        <dbReference type="EMBL" id="GME84164.1"/>
    </source>
</evidence>
<evidence type="ECO:0000313" key="2">
    <source>
        <dbReference type="Proteomes" id="UP001165064"/>
    </source>
</evidence>